<dbReference type="InterPro" id="IPR007873">
    <property type="entry name" value="Glycosyltransferase_ALG3"/>
</dbReference>
<keyword evidence="7" id="KW-0256">Endoplasmic reticulum</keyword>
<evidence type="ECO:0000256" key="5">
    <source>
        <dbReference type="ARBA" id="ARBA00022679"/>
    </source>
</evidence>
<gene>
    <name evidence="12" type="ORF">RB653_007446</name>
</gene>
<feature type="transmembrane region" description="Helical" evidence="11">
    <location>
        <begin position="172"/>
        <end position="190"/>
    </location>
</feature>
<evidence type="ECO:0000256" key="11">
    <source>
        <dbReference type="SAM" id="Phobius"/>
    </source>
</evidence>
<dbReference type="Pfam" id="PF05208">
    <property type="entry name" value="ALG3"/>
    <property type="match status" value="2"/>
</dbReference>
<dbReference type="Proteomes" id="UP001344447">
    <property type="component" value="Unassembled WGS sequence"/>
</dbReference>
<evidence type="ECO:0000256" key="8">
    <source>
        <dbReference type="ARBA" id="ARBA00022989"/>
    </source>
</evidence>
<keyword evidence="4" id="KW-0328">Glycosyltransferase</keyword>
<organism evidence="12 13">
    <name type="scientific">Dictyostelium firmibasis</name>
    <dbReference type="NCBI Taxonomy" id="79012"/>
    <lineage>
        <taxon>Eukaryota</taxon>
        <taxon>Amoebozoa</taxon>
        <taxon>Evosea</taxon>
        <taxon>Eumycetozoa</taxon>
        <taxon>Dictyostelia</taxon>
        <taxon>Dictyosteliales</taxon>
        <taxon>Dictyosteliaceae</taxon>
        <taxon>Dictyostelium</taxon>
    </lineage>
</organism>
<dbReference type="GO" id="GO:0005789">
    <property type="term" value="C:endoplasmic reticulum membrane"/>
    <property type="evidence" value="ECO:0007669"/>
    <property type="project" value="UniProtKB-SubCell"/>
</dbReference>
<dbReference type="PANTHER" id="PTHR12646:SF0">
    <property type="entry name" value="DOL-P-MAN:MAN(5)GLCNAC(2)-PP-DOL ALPHA-1,3-MANNOSYLTRANSFERASE"/>
    <property type="match status" value="1"/>
</dbReference>
<comment type="caution">
    <text evidence="12">The sequence shown here is derived from an EMBL/GenBank/DDBJ whole genome shotgun (WGS) entry which is preliminary data.</text>
</comment>
<evidence type="ECO:0000313" key="12">
    <source>
        <dbReference type="EMBL" id="KAK5576305.1"/>
    </source>
</evidence>
<keyword evidence="5" id="KW-0808">Transferase</keyword>
<dbReference type="PANTHER" id="PTHR12646">
    <property type="entry name" value="NOT56 - RELATED"/>
    <property type="match status" value="1"/>
</dbReference>
<evidence type="ECO:0000256" key="2">
    <source>
        <dbReference type="ARBA" id="ARBA00004922"/>
    </source>
</evidence>
<comment type="subcellular location">
    <subcellularLocation>
        <location evidence="1">Endoplasmic reticulum membrane</location>
        <topology evidence="1">Multi-pass membrane protein</topology>
    </subcellularLocation>
</comment>
<evidence type="ECO:0000256" key="10">
    <source>
        <dbReference type="ARBA" id="ARBA00049506"/>
    </source>
</evidence>
<reference evidence="12 13" key="1">
    <citation type="submission" date="2023-11" db="EMBL/GenBank/DDBJ databases">
        <title>Dfirmibasis_genome.</title>
        <authorList>
            <person name="Edelbroek B."/>
            <person name="Kjellin J."/>
            <person name="Jerlstrom-Hultqvist J."/>
            <person name="Soderbom F."/>
        </authorList>
    </citation>
    <scope>NUCLEOTIDE SEQUENCE [LARGE SCALE GENOMIC DNA]</scope>
    <source>
        <strain evidence="12 13">TNS-C-14</strain>
    </source>
</reference>
<dbReference type="AlphaFoldDB" id="A0AAN7YXL1"/>
<sequence>MIENKVIPFIKNNQIKCFYTLASFLIIYELCINKIIIDYVKYTEIDWSTYVQQVEVFLKGIYDYTKIEGDTGPCVYPAGHLYVFSLLYNWTENGLNILKAQYIFAAIYILLTIIVFLIYGESIKESDKQQSKTITKNNNNNNNNNIFLKIPFYIIIFLCLSKRIHSIFALRMFNDCISMFLFYISLYLIIKGRWNLGCLFFSCSVSVKMNVLLYAPALLFLMLSTFGFWRTIPKLMICGFVQVLLAIPFLLVNPQGYLLRAFEFSRQFLFKWTVNWRFLPEDLFLNKFWALFLLSIHLFFIFLFYLKYIKKEGGILNILKRGSNNENSKLLSVNYILLTMFTINLIGVTFSRSLHYQFYLWYFHTLPFLLWSTNYNLFLKIGFMLITEYAWNTYPSTSISSLMLFISNFILLIQLYLQPTINSLRENNNNNSSNLKKQKNK</sequence>
<dbReference type="GO" id="GO:0052925">
    <property type="term" value="F:dol-P-Man:Man(5)GlcNAc(2)-PP-Dol alpha-1,3-mannosyltransferase activity"/>
    <property type="evidence" value="ECO:0007669"/>
    <property type="project" value="UniProtKB-EC"/>
</dbReference>
<feature type="transmembrane region" description="Helical" evidence="11">
    <location>
        <begin position="356"/>
        <end position="378"/>
    </location>
</feature>
<comment type="catalytic activity">
    <reaction evidence="10">
        <text>an alpha-D-Man-(1-&gt;2)-alpha-D-Man-(1-&gt;2)-alpha-D-Man-(1-&gt;3)-[alpha-D-Man-(1-&gt;6)]-beta-D-Man-(1-&gt;4)-beta-D-GlcNAc-(1-&gt;4)-alpha-D-GlcNAc-diphospho-di-trans,poly-cis-dolichol + a di-trans,poly-cis-dolichyl beta-D-mannosyl phosphate = an alpha-D-Man-(1-&gt;2)-alpha-D-Man-(1-&gt;2)-alpha-D-Man-(1-&gt;3)-[alpha-D-Man-(1-&gt;3)-alpha-D-Man-(1-&gt;6)]-beta-D-Man-(1-&gt;4)-beta-D-GlcNAc-(1-&gt;4)-alpha-D-GlcNAc-diphospho-di-trans,poly-cis-dolichol + a di-trans,poly-cis-dolichyl phosphate + H(+)</text>
        <dbReference type="Rhea" id="RHEA:29527"/>
        <dbReference type="Rhea" id="RHEA-COMP:19498"/>
        <dbReference type="Rhea" id="RHEA-COMP:19501"/>
        <dbReference type="Rhea" id="RHEA-COMP:19516"/>
        <dbReference type="Rhea" id="RHEA-COMP:19517"/>
        <dbReference type="ChEBI" id="CHEBI:15378"/>
        <dbReference type="ChEBI" id="CHEBI:57683"/>
        <dbReference type="ChEBI" id="CHEBI:58211"/>
        <dbReference type="ChEBI" id="CHEBI:132515"/>
        <dbReference type="ChEBI" id="CHEBI:132516"/>
        <dbReference type="EC" id="2.4.1.258"/>
    </reaction>
    <physiologicalReaction direction="left-to-right" evidence="10">
        <dbReference type="Rhea" id="RHEA:29528"/>
    </physiologicalReaction>
</comment>
<evidence type="ECO:0000256" key="3">
    <source>
        <dbReference type="ARBA" id="ARBA00011964"/>
    </source>
</evidence>
<feature type="transmembrane region" description="Helical" evidence="11">
    <location>
        <begin position="330"/>
        <end position="350"/>
    </location>
</feature>
<protein>
    <recommendedName>
        <fullName evidence="3">dolichyl-P-Man:Man5GlcNAc2-PP-dolichol alpha-1,3-mannosyltransferase</fullName>
        <ecNumber evidence="3">2.4.1.258</ecNumber>
    </recommendedName>
</protein>
<feature type="transmembrane region" description="Helical" evidence="11">
    <location>
        <begin position="288"/>
        <end position="309"/>
    </location>
</feature>
<comment type="pathway">
    <text evidence="2">Protein modification; protein glycosylation.</text>
</comment>
<feature type="transmembrane region" description="Helical" evidence="11">
    <location>
        <begin position="399"/>
        <end position="417"/>
    </location>
</feature>
<feature type="transmembrane region" description="Helical" evidence="11">
    <location>
        <begin position="102"/>
        <end position="123"/>
    </location>
</feature>
<dbReference type="EC" id="2.4.1.258" evidence="3"/>
<evidence type="ECO:0000256" key="6">
    <source>
        <dbReference type="ARBA" id="ARBA00022692"/>
    </source>
</evidence>
<keyword evidence="8 11" id="KW-1133">Transmembrane helix</keyword>
<feature type="transmembrane region" description="Helical" evidence="11">
    <location>
        <begin position="210"/>
        <end position="228"/>
    </location>
</feature>
<evidence type="ECO:0000256" key="4">
    <source>
        <dbReference type="ARBA" id="ARBA00022676"/>
    </source>
</evidence>
<evidence type="ECO:0000256" key="7">
    <source>
        <dbReference type="ARBA" id="ARBA00022824"/>
    </source>
</evidence>
<proteinExistence type="predicted"/>
<dbReference type="EMBL" id="JAVFKY010000005">
    <property type="protein sequence ID" value="KAK5576305.1"/>
    <property type="molecule type" value="Genomic_DNA"/>
</dbReference>
<evidence type="ECO:0000313" key="13">
    <source>
        <dbReference type="Proteomes" id="UP001344447"/>
    </source>
</evidence>
<feature type="transmembrane region" description="Helical" evidence="11">
    <location>
        <begin position="235"/>
        <end position="252"/>
    </location>
</feature>
<name>A0AAN7YXL1_9MYCE</name>
<accession>A0AAN7YXL1</accession>
<evidence type="ECO:0000256" key="1">
    <source>
        <dbReference type="ARBA" id="ARBA00004477"/>
    </source>
</evidence>
<keyword evidence="13" id="KW-1185">Reference proteome</keyword>
<keyword evidence="9 11" id="KW-0472">Membrane</keyword>
<keyword evidence="6 11" id="KW-0812">Transmembrane</keyword>
<evidence type="ECO:0000256" key="9">
    <source>
        <dbReference type="ARBA" id="ARBA00023136"/>
    </source>
</evidence>